<reference evidence="1" key="3">
    <citation type="journal article" date="2017" name="Nature">
        <title>Genome sequence of the progenitor of the wheat D genome Aegilops tauschii.</title>
        <authorList>
            <person name="Luo M.C."/>
            <person name="Gu Y.Q."/>
            <person name="Puiu D."/>
            <person name="Wang H."/>
            <person name="Twardziok S.O."/>
            <person name="Deal K.R."/>
            <person name="Huo N."/>
            <person name="Zhu T."/>
            <person name="Wang L."/>
            <person name="Wang Y."/>
            <person name="McGuire P.E."/>
            <person name="Liu S."/>
            <person name="Long H."/>
            <person name="Ramasamy R.K."/>
            <person name="Rodriguez J.C."/>
            <person name="Van S.L."/>
            <person name="Yuan L."/>
            <person name="Wang Z."/>
            <person name="Xia Z."/>
            <person name="Xiao L."/>
            <person name="Anderson O.D."/>
            <person name="Ouyang S."/>
            <person name="Liang Y."/>
            <person name="Zimin A.V."/>
            <person name="Pertea G."/>
            <person name="Qi P."/>
            <person name="Bennetzen J.L."/>
            <person name="Dai X."/>
            <person name="Dawson M.W."/>
            <person name="Muller H.G."/>
            <person name="Kugler K."/>
            <person name="Rivarola-Duarte L."/>
            <person name="Spannagl M."/>
            <person name="Mayer K.F.X."/>
            <person name="Lu F.H."/>
            <person name="Bevan M.W."/>
            <person name="Leroy P."/>
            <person name="Li P."/>
            <person name="You F.M."/>
            <person name="Sun Q."/>
            <person name="Liu Z."/>
            <person name="Lyons E."/>
            <person name="Wicker T."/>
            <person name="Salzberg S.L."/>
            <person name="Devos K.M."/>
            <person name="Dvorak J."/>
        </authorList>
    </citation>
    <scope>NUCLEOTIDE SEQUENCE [LARGE SCALE GENOMIC DNA]</scope>
    <source>
        <strain evidence="1">cv. AL8/78</strain>
    </source>
</reference>
<name>A0A453CUX2_AEGTS</name>
<keyword evidence="2" id="KW-1185">Reference proteome</keyword>
<evidence type="ECO:0000313" key="2">
    <source>
        <dbReference type="Proteomes" id="UP000015105"/>
    </source>
</evidence>
<protein>
    <recommendedName>
        <fullName evidence="3">DDE Tnp4 domain-containing protein</fullName>
    </recommendedName>
</protein>
<evidence type="ECO:0008006" key="3">
    <source>
        <dbReference type="Google" id="ProtNLM"/>
    </source>
</evidence>
<dbReference type="EnsemblPlants" id="AET2Gv20970800.2">
    <property type="protein sequence ID" value="AET2Gv20970800.2"/>
    <property type="gene ID" value="AET2Gv20970800"/>
</dbReference>
<dbReference type="Pfam" id="PF04827">
    <property type="entry name" value="Plant_tran"/>
    <property type="match status" value="1"/>
</dbReference>
<proteinExistence type="predicted"/>
<reference evidence="1" key="4">
    <citation type="submission" date="2019-03" db="UniProtKB">
        <authorList>
            <consortium name="EnsemblPlants"/>
        </authorList>
    </citation>
    <scope>IDENTIFICATION</scope>
</reference>
<accession>A0A453CUX2</accession>
<dbReference type="Gramene" id="AET2Gv20970800.2">
    <property type="protein sequence ID" value="AET2Gv20970800.2"/>
    <property type="gene ID" value="AET2Gv20970800"/>
</dbReference>
<dbReference type="AlphaFoldDB" id="A0A453CUX2"/>
<dbReference type="PANTHER" id="PTHR47150:SF7">
    <property type="entry name" value="NUCLEASE"/>
    <property type="match status" value="1"/>
</dbReference>
<dbReference type="STRING" id="200361.A0A453CUX2"/>
<dbReference type="InterPro" id="IPR006912">
    <property type="entry name" value="Harbinger_derived_prot"/>
</dbReference>
<sequence length="103" mass="11844">WPGMLGSLDCMHWTWKNCPKAWQGMYCGKSRDATIVLEAVALEDTWIWHAFFGLPGTLNDINVLNRSPLFARLVSRDAPTCNYKIMDNEYSMGYYLTDGIYPE</sequence>
<organism evidence="1 2">
    <name type="scientific">Aegilops tauschii subsp. strangulata</name>
    <name type="common">Goatgrass</name>
    <dbReference type="NCBI Taxonomy" id="200361"/>
    <lineage>
        <taxon>Eukaryota</taxon>
        <taxon>Viridiplantae</taxon>
        <taxon>Streptophyta</taxon>
        <taxon>Embryophyta</taxon>
        <taxon>Tracheophyta</taxon>
        <taxon>Spermatophyta</taxon>
        <taxon>Magnoliopsida</taxon>
        <taxon>Liliopsida</taxon>
        <taxon>Poales</taxon>
        <taxon>Poaceae</taxon>
        <taxon>BOP clade</taxon>
        <taxon>Pooideae</taxon>
        <taxon>Triticodae</taxon>
        <taxon>Triticeae</taxon>
        <taxon>Triticinae</taxon>
        <taxon>Aegilops</taxon>
    </lineage>
</organism>
<reference evidence="2" key="1">
    <citation type="journal article" date="2014" name="Science">
        <title>Ancient hybridizations among the ancestral genomes of bread wheat.</title>
        <authorList>
            <consortium name="International Wheat Genome Sequencing Consortium,"/>
            <person name="Marcussen T."/>
            <person name="Sandve S.R."/>
            <person name="Heier L."/>
            <person name="Spannagl M."/>
            <person name="Pfeifer M."/>
            <person name="Jakobsen K.S."/>
            <person name="Wulff B.B."/>
            <person name="Steuernagel B."/>
            <person name="Mayer K.F."/>
            <person name="Olsen O.A."/>
        </authorList>
    </citation>
    <scope>NUCLEOTIDE SEQUENCE [LARGE SCALE GENOMIC DNA]</scope>
    <source>
        <strain evidence="2">cv. AL8/78</strain>
    </source>
</reference>
<reference evidence="1" key="5">
    <citation type="journal article" date="2021" name="G3 (Bethesda)">
        <title>Aegilops tauschii genome assembly Aet v5.0 features greater sequence contiguity and improved annotation.</title>
        <authorList>
            <person name="Wang L."/>
            <person name="Zhu T."/>
            <person name="Rodriguez J.C."/>
            <person name="Deal K.R."/>
            <person name="Dubcovsky J."/>
            <person name="McGuire P.E."/>
            <person name="Lux T."/>
            <person name="Spannagl M."/>
            <person name="Mayer K.F.X."/>
            <person name="Baldrich P."/>
            <person name="Meyers B.C."/>
            <person name="Huo N."/>
            <person name="Gu Y.Q."/>
            <person name="Zhou H."/>
            <person name="Devos K.M."/>
            <person name="Bennetzen J.L."/>
            <person name="Unver T."/>
            <person name="Budak H."/>
            <person name="Gulick P.J."/>
            <person name="Galiba G."/>
            <person name="Kalapos B."/>
            <person name="Nelson D.R."/>
            <person name="Li P."/>
            <person name="You F.M."/>
            <person name="Luo M.C."/>
            <person name="Dvorak J."/>
        </authorList>
    </citation>
    <scope>NUCLEOTIDE SEQUENCE [LARGE SCALE GENOMIC DNA]</scope>
    <source>
        <strain evidence="1">cv. AL8/78</strain>
    </source>
</reference>
<dbReference type="PANTHER" id="PTHR47150">
    <property type="entry name" value="OS12G0169200 PROTEIN"/>
    <property type="match status" value="1"/>
</dbReference>
<reference evidence="2" key="2">
    <citation type="journal article" date="2017" name="Nat. Plants">
        <title>The Aegilops tauschii genome reveals multiple impacts of transposons.</title>
        <authorList>
            <person name="Zhao G."/>
            <person name="Zou C."/>
            <person name="Li K."/>
            <person name="Wang K."/>
            <person name="Li T."/>
            <person name="Gao L."/>
            <person name="Zhang X."/>
            <person name="Wang H."/>
            <person name="Yang Z."/>
            <person name="Liu X."/>
            <person name="Jiang W."/>
            <person name="Mao L."/>
            <person name="Kong X."/>
            <person name="Jiao Y."/>
            <person name="Jia J."/>
        </authorList>
    </citation>
    <scope>NUCLEOTIDE SEQUENCE [LARGE SCALE GENOMIC DNA]</scope>
    <source>
        <strain evidence="2">cv. AL8/78</strain>
    </source>
</reference>
<evidence type="ECO:0000313" key="1">
    <source>
        <dbReference type="EnsemblPlants" id="AET2Gv20970800.2"/>
    </source>
</evidence>
<dbReference type="Proteomes" id="UP000015105">
    <property type="component" value="Chromosome 2D"/>
</dbReference>